<reference evidence="1" key="1">
    <citation type="journal article" date="2011" name="Environ. Microbiol.">
        <title>Genomic insights into the metabolic potential of the polycyclic aromatic hydrocarbon degrading sulfate-reducing Deltaproteobacterium N47.</title>
        <authorList>
            <person name="Bergmann F."/>
            <person name="Selesi D."/>
            <person name="Weinmaier T."/>
            <person name="Tischler P."/>
            <person name="Rattei T."/>
            <person name="Meckenstock R.U."/>
        </authorList>
    </citation>
    <scope>NUCLEOTIDE SEQUENCE</scope>
</reference>
<name>E1Y8P1_9BACT</name>
<dbReference type="AlphaFoldDB" id="E1Y8P1"/>
<gene>
    <name evidence="1" type="ORF">N47_A09640</name>
</gene>
<evidence type="ECO:0000313" key="1">
    <source>
        <dbReference type="EMBL" id="CBX26935.1"/>
    </source>
</evidence>
<accession>E1Y8P1</accession>
<organism evidence="1">
    <name type="scientific">uncultured Desulfobacterium sp</name>
    <dbReference type="NCBI Taxonomy" id="201089"/>
    <lineage>
        <taxon>Bacteria</taxon>
        <taxon>Pseudomonadati</taxon>
        <taxon>Thermodesulfobacteriota</taxon>
        <taxon>Desulfobacteria</taxon>
        <taxon>Desulfobacterales</taxon>
        <taxon>Desulfobacteriaceae</taxon>
        <taxon>Desulfobacterium</taxon>
        <taxon>environmental samples</taxon>
    </lineage>
</organism>
<protein>
    <submittedName>
        <fullName evidence="1">Uncharacterized protein</fullName>
    </submittedName>
</protein>
<proteinExistence type="predicted"/>
<sequence length="47" mass="5402">MIYLFVIIELIIFIDPLSTIGRLFAVTEPGKDEFAWYNIRLKQSIGG</sequence>
<dbReference type="EMBL" id="FR695864">
    <property type="protein sequence ID" value="CBX26935.1"/>
    <property type="molecule type" value="Genomic_DNA"/>
</dbReference>